<keyword evidence="2" id="KW-1185">Reference proteome</keyword>
<dbReference type="CTD" id="36345581"/>
<sequence>MRVLDLPFLLVNSFLRLCETLSTSHPELFFGKGFGFPNQGVWFHLSMKVFILLSSLKSLKHRSLEFLNRVGMFDNRLGAIFASLDSQNSSIGKVKVVIGLKLTNGGCPLNPISQSQCSDSGVHRREIYLAPYRLLLEKKRFLVNSGGGAASKNKAIQKPSEGVFS</sequence>
<organism evidence="1 2">
    <name type="scientific">Echinococcus granulosus</name>
    <name type="common">Hydatid tapeworm</name>
    <dbReference type="NCBI Taxonomy" id="6210"/>
    <lineage>
        <taxon>Eukaryota</taxon>
        <taxon>Metazoa</taxon>
        <taxon>Spiralia</taxon>
        <taxon>Lophotrochozoa</taxon>
        <taxon>Platyhelminthes</taxon>
        <taxon>Cestoda</taxon>
        <taxon>Eucestoda</taxon>
        <taxon>Cyclophyllidea</taxon>
        <taxon>Taeniidae</taxon>
        <taxon>Echinococcus</taxon>
        <taxon>Echinococcus granulosus group</taxon>
    </lineage>
</organism>
<dbReference type="KEGG" id="egl:EGR_09866"/>
<dbReference type="RefSeq" id="XP_024346461.1">
    <property type="nucleotide sequence ID" value="XM_024499115.1"/>
</dbReference>
<name>W6U2C8_ECHGR</name>
<comment type="caution">
    <text evidence="1">The sequence shown here is derived from an EMBL/GenBank/DDBJ whole genome shotgun (WGS) entry which is preliminary data.</text>
</comment>
<accession>W6U2C8</accession>
<dbReference type="AlphaFoldDB" id="W6U2C8"/>
<dbReference type="GeneID" id="36345581"/>
<evidence type="ECO:0000313" key="1">
    <source>
        <dbReference type="EMBL" id="EUB55265.1"/>
    </source>
</evidence>
<proteinExistence type="predicted"/>
<gene>
    <name evidence="1" type="ORF">EGR_09866</name>
</gene>
<evidence type="ECO:0000313" key="2">
    <source>
        <dbReference type="Proteomes" id="UP000019149"/>
    </source>
</evidence>
<reference evidence="1 2" key="1">
    <citation type="journal article" date="2013" name="Nat. Genet.">
        <title>The genome of the hydatid tapeworm Echinococcus granulosus.</title>
        <authorList>
            <person name="Zheng H."/>
            <person name="Zhang W."/>
            <person name="Zhang L."/>
            <person name="Zhang Z."/>
            <person name="Li J."/>
            <person name="Lu G."/>
            <person name="Zhu Y."/>
            <person name="Wang Y."/>
            <person name="Huang Y."/>
            <person name="Liu J."/>
            <person name="Kang H."/>
            <person name="Chen J."/>
            <person name="Wang L."/>
            <person name="Chen A."/>
            <person name="Yu S."/>
            <person name="Gao Z."/>
            <person name="Jin L."/>
            <person name="Gu W."/>
            <person name="Wang Z."/>
            <person name="Zhao L."/>
            <person name="Shi B."/>
            <person name="Wen H."/>
            <person name="Lin R."/>
            <person name="Jones M.K."/>
            <person name="Brejova B."/>
            <person name="Vinar T."/>
            <person name="Zhao G."/>
            <person name="McManus D.P."/>
            <person name="Chen Z."/>
            <person name="Zhou Y."/>
            <person name="Wang S."/>
        </authorList>
    </citation>
    <scope>NUCLEOTIDE SEQUENCE [LARGE SCALE GENOMIC DNA]</scope>
</reference>
<dbReference type="EMBL" id="APAU02000172">
    <property type="protein sequence ID" value="EUB55265.1"/>
    <property type="molecule type" value="Genomic_DNA"/>
</dbReference>
<protein>
    <submittedName>
        <fullName evidence="1">Uncharacterized protein</fullName>
    </submittedName>
</protein>
<dbReference type="Proteomes" id="UP000019149">
    <property type="component" value="Unassembled WGS sequence"/>
</dbReference>